<feature type="transmembrane region" description="Helical" evidence="1">
    <location>
        <begin position="6"/>
        <end position="26"/>
    </location>
</feature>
<proteinExistence type="predicted"/>
<organism evidence="2 3">
    <name type="scientific">Zongyangia hominis</name>
    <dbReference type="NCBI Taxonomy" id="2763677"/>
    <lineage>
        <taxon>Bacteria</taxon>
        <taxon>Bacillati</taxon>
        <taxon>Bacillota</taxon>
        <taxon>Clostridia</taxon>
        <taxon>Eubacteriales</taxon>
        <taxon>Oscillospiraceae</taxon>
        <taxon>Zongyangia</taxon>
    </lineage>
</organism>
<gene>
    <name evidence="2" type="ORF">H8709_09945</name>
</gene>
<sequence>MSIGWIIFYIFLFAVAAAAIYTWGLIKAQRQNADLMQLLYVKGEKAVVKAIAKNGSQTRQQLEERLKGLRASQFYSKNRVVIQDAKSFADTLLARMVEQNILLVKFEEGRRVYRLTEDAMVKLKIRKK</sequence>
<evidence type="ECO:0000313" key="3">
    <source>
        <dbReference type="Proteomes" id="UP000660861"/>
    </source>
</evidence>
<keyword evidence="1" id="KW-0472">Membrane</keyword>
<keyword evidence="1" id="KW-1133">Transmembrane helix</keyword>
<protein>
    <submittedName>
        <fullName evidence="2">Uncharacterized protein</fullName>
    </submittedName>
</protein>
<dbReference type="Proteomes" id="UP000660861">
    <property type="component" value="Unassembled WGS sequence"/>
</dbReference>
<evidence type="ECO:0000256" key="1">
    <source>
        <dbReference type="SAM" id="Phobius"/>
    </source>
</evidence>
<name>A0A926EET6_9FIRM</name>
<keyword evidence="1" id="KW-0812">Transmembrane</keyword>
<keyword evidence="3" id="KW-1185">Reference proteome</keyword>
<reference evidence="2" key="1">
    <citation type="submission" date="2020-08" db="EMBL/GenBank/DDBJ databases">
        <title>Genome public.</title>
        <authorList>
            <person name="Liu C."/>
            <person name="Sun Q."/>
        </authorList>
    </citation>
    <scope>NUCLEOTIDE SEQUENCE</scope>
    <source>
        <strain evidence="2">NSJ-54</strain>
    </source>
</reference>
<comment type="caution">
    <text evidence="2">The sequence shown here is derived from an EMBL/GenBank/DDBJ whole genome shotgun (WGS) entry which is preliminary data.</text>
</comment>
<evidence type="ECO:0000313" key="2">
    <source>
        <dbReference type="EMBL" id="MBC8571144.1"/>
    </source>
</evidence>
<dbReference type="RefSeq" id="WP_262398235.1">
    <property type="nucleotide sequence ID" value="NZ_JACRTC010000007.1"/>
</dbReference>
<dbReference type="EMBL" id="JACRTC010000007">
    <property type="protein sequence ID" value="MBC8571144.1"/>
    <property type="molecule type" value="Genomic_DNA"/>
</dbReference>
<dbReference type="AlphaFoldDB" id="A0A926EET6"/>
<accession>A0A926EET6</accession>